<comment type="caution">
    <text evidence="4">The sequence shown here is derived from an EMBL/GenBank/DDBJ whole genome shotgun (WGS) entry which is preliminary data.</text>
</comment>
<dbReference type="InterPro" id="IPR007809">
    <property type="entry name" value="FlgN-like"/>
</dbReference>
<comment type="similarity">
    <text evidence="2">Belongs to the FlgN family.</text>
</comment>
<organism evidence="4">
    <name type="scientific">Schlesneria paludicola</name>
    <dbReference type="NCBI Taxonomy" id="360056"/>
    <lineage>
        <taxon>Bacteria</taxon>
        <taxon>Pseudomonadati</taxon>
        <taxon>Planctomycetota</taxon>
        <taxon>Planctomycetia</taxon>
        <taxon>Planctomycetales</taxon>
        <taxon>Planctomycetaceae</taxon>
        <taxon>Schlesneria</taxon>
    </lineage>
</organism>
<evidence type="ECO:0008006" key="5">
    <source>
        <dbReference type="Google" id="ProtNLM"/>
    </source>
</evidence>
<dbReference type="AlphaFoldDB" id="A0A7C2PHP2"/>
<accession>A0A7C2PHP2</accession>
<gene>
    <name evidence="4" type="ORF">ENQ76_10780</name>
</gene>
<evidence type="ECO:0000256" key="2">
    <source>
        <dbReference type="ARBA" id="ARBA00007703"/>
    </source>
</evidence>
<keyword evidence="3" id="KW-1005">Bacterial flagellum biogenesis</keyword>
<sequence>MSSTWLDDVERFVDVLEATQQELLATLRLKRRALASADAADLQRLNVAAAEVAQRLKALTAWRTRLLDDAGLEGQPAATLSDVLAQRATLRPETLRARLEAVQLRFGEARREAWIQWIVAQRAGGCYADILDLIARGGKRSPVYGDMPGGSGGVMIDTAV</sequence>
<comment type="function">
    <text evidence="1">Required for the efficient initiation of filament assembly.</text>
</comment>
<dbReference type="InterPro" id="IPR036679">
    <property type="entry name" value="FlgN-like_sf"/>
</dbReference>
<dbReference type="Gene3D" id="1.20.58.300">
    <property type="entry name" value="FlgN-like"/>
    <property type="match status" value="1"/>
</dbReference>
<reference evidence="4" key="1">
    <citation type="journal article" date="2020" name="mSystems">
        <title>Genome- and Community-Level Interaction Insights into Carbon Utilization and Element Cycling Functions of Hydrothermarchaeota in Hydrothermal Sediment.</title>
        <authorList>
            <person name="Zhou Z."/>
            <person name="Liu Y."/>
            <person name="Xu W."/>
            <person name="Pan J."/>
            <person name="Luo Z.H."/>
            <person name="Li M."/>
        </authorList>
    </citation>
    <scope>NUCLEOTIDE SEQUENCE [LARGE SCALE GENOMIC DNA]</scope>
    <source>
        <strain evidence="4">SpSt-339</strain>
    </source>
</reference>
<evidence type="ECO:0000256" key="1">
    <source>
        <dbReference type="ARBA" id="ARBA00002397"/>
    </source>
</evidence>
<name>A0A7C2PHP2_9PLAN</name>
<dbReference type="EMBL" id="DSOK01000302">
    <property type="protein sequence ID" value="HEN15937.1"/>
    <property type="molecule type" value="Genomic_DNA"/>
</dbReference>
<evidence type="ECO:0000256" key="3">
    <source>
        <dbReference type="ARBA" id="ARBA00022795"/>
    </source>
</evidence>
<dbReference type="Pfam" id="PF05130">
    <property type="entry name" value="FlgN"/>
    <property type="match status" value="1"/>
</dbReference>
<proteinExistence type="inferred from homology"/>
<dbReference type="SUPFAM" id="SSF140566">
    <property type="entry name" value="FlgN-like"/>
    <property type="match status" value="1"/>
</dbReference>
<dbReference type="GO" id="GO:0044780">
    <property type="term" value="P:bacterial-type flagellum assembly"/>
    <property type="evidence" value="ECO:0007669"/>
    <property type="project" value="InterPro"/>
</dbReference>
<protein>
    <recommendedName>
        <fullName evidence="5">Flagellar protein FlgN</fullName>
    </recommendedName>
</protein>
<evidence type="ECO:0000313" key="4">
    <source>
        <dbReference type="EMBL" id="HEN15937.1"/>
    </source>
</evidence>